<dbReference type="AlphaFoldDB" id="A0A453IRZ2"/>
<organism evidence="1 2">
    <name type="scientific">Aegilops tauschii subsp. strangulata</name>
    <name type="common">Goatgrass</name>
    <dbReference type="NCBI Taxonomy" id="200361"/>
    <lineage>
        <taxon>Eukaryota</taxon>
        <taxon>Viridiplantae</taxon>
        <taxon>Streptophyta</taxon>
        <taxon>Embryophyta</taxon>
        <taxon>Tracheophyta</taxon>
        <taxon>Spermatophyta</taxon>
        <taxon>Magnoliopsida</taxon>
        <taxon>Liliopsida</taxon>
        <taxon>Poales</taxon>
        <taxon>Poaceae</taxon>
        <taxon>BOP clade</taxon>
        <taxon>Pooideae</taxon>
        <taxon>Triticodae</taxon>
        <taxon>Triticeae</taxon>
        <taxon>Triticinae</taxon>
        <taxon>Aegilops</taxon>
    </lineage>
</organism>
<dbReference type="EnsemblPlants" id="AET4Gv20656300.6">
    <property type="protein sequence ID" value="AET4Gv20656300.6"/>
    <property type="gene ID" value="AET4Gv20656300"/>
</dbReference>
<reference evidence="1" key="4">
    <citation type="submission" date="2019-03" db="UniProtKB">
        <authorList>
            <consortium name="EnsemblPlants"/>
        </authorList>
    </citation>
    <scope>IDENTIFICATION</scope>
</reference>
<evidence type="ECO:0000313" key="1">
    <source>
        <dbReference type="EnsemblPlants" id="AET4Gv20656300.6"/>
    </source>
</evidence>
<sequence length="65" mass="7361">MFGRLADEEKYSTWLNLGTNICSLVSRNLMFGHAKLRDPLDVAGIFVYGCLRALSFQSVVSHWPQ</sequence>
<dbReference type="Gramene" id="AET4Gv20656300.6">
    <property type="protein sequence ID" value="AET4Gv20656300.6"/>
    <property type="gene ID" value="AET4Gv20656300"/>
</dbReference>
<reference evidence="2" key="2">
    <citation type="journal article" date="2017" name="Nat. Plants">
        <title>The Aegilops tauschii genome reveals multiple impacts of transposons.</title>
        <authorList>
            <person name="Zhao G."/>
            <person name="Zou C."/>
            <person name="Li K."/>
            <person name="Wang K."/>
            <person name="Li T."/>
            <person name="Gao L."/>
            <person name="Zhang X."/>
            <person name="Wang H."/>
            <person name="Yang Z."/>
            <person name="Liu X."/>
            <person name="Jiang W."/>
            <person name="Mao L."/>
            <person name="Kong X."/>
            <person name="Jiao Y."/>
            <person name="Jia J."/>
        </authorList>
    </citation>
    <scope>NUCLEOTIDE SEQUENCE [LARGE SCALE GENOMIC DNA]</scope>
    <source>
        <strain evidence="2">cv. AL8/78</strain>
    </source>
</reference>
<protein>
    <submittedName>
        <fullName evidence="1">Uncharacterized protein</fullName>
    </submittedName>
</protein>
<reference evidence="1" key="5">
    <citation type="journal article" date="2021" name="G3 (Bethesda)">
        <title>Aegilops tauschii genome assembly Aet v5.0 features greater sequence contiguity and improved annotation.</title>
        <authorList>
            <person name="Wang L."/>
            <person name="Zhu T."/>
            <person name="Rodriguez J.C."/>
            <person name="Deal K.R."/>
            <person name="Dubcovsky J."/>
            <person name="McGuire P.E."/>
            <person name="Lux T."/>
            <person name="Spannagl M."/>
            <person name="Mayer K.F.X."/>
            <person name="Baldrich P."/>
            <person name="Meyers B.C."/>
            <person name="Huo N."/>
            <person name="Gu Y.Q."/>
            <person name="Zhou H."/>
            <person name="Devos K.M."/>
            <person name="Bennetzen J.L."/>
            <person name="Unver T."/>
            <person name="Budak H."/>
            <person name="Gulick P.J."/>
            <person name="Galiba G."/>
            <person name="Kalapos B."/>
            <person name="Nelson D.R."/>
            <person name="Li P."/>
            <person name="You F.M."/>
            <person name="Luo M.C."/>
            <person name="Dvorak J."/>
        </authorList>
    </citation>
    <scope>NUCLEOTIDE SEQUENCE [LARGE SCALE GENOMIC DNA]</scope>
    <source>
        <strain evidence="1">cv. AL8/78</strain>
    </source>
</reference>
<reference evidence="2" key="1">
    <citation type="journal article" date="2014" name="Science">
        <title>Ancient hybridizations among the ancestral genomes of bread wheat.</title>
        <authorList>
            <consortium name="International Wheat Genome Sequencing Consortium,"/>
            <person name="Marcussen T."/>
            <person name="Sandve S.R."/>
            <person name="Heier L."/>
            <person name="Spannagl M."/>
            <person name="Pfeifer M."/>
            <person name="Jakobsen K.S."/>
            <person name="Wulff B.B."/>
            <person name="Steuernagel B."/>
            <person name="Mayer K.F."/>
            <person name="Olsen O.A."/>
        </authorList>
    </citation>
    <scope>NUCLEOTIDE SEQUENCE [LARGE SCALE GENOMIC DNA]</scope>
    <source>
        <strain evidence="2">cv. AL8/78</strain>
    </source>
</reference>
<keyword evidence="2" id="KW-1185">Reference proteome</keyword>
<proteinExistence type="predicted"/>
<accession>A0A453IRZ2</accession>
<reference evidence="1" key="3">
    <citation type="journal article" date="2017" name="Nature">
        <title>Genome sequence of the progenitor of the wheat D genome Aegilops tauschii.</title>
        <authorList>
            <person name="Luo M.C."/>
            <person name="Gu Y.Q."/>
            <person name="Puiu D."/>
            <person name="Wang H."/>
            <person name="Twardziok S.O."/>
            <person name="Deal K.R."/>
            <person name="Huo N."/>
            <person name="Zhu T."/>
            <person name="Wang L."/>
            <person name="Wang Y."/>
            <person name="McGuire P.E."/>
            <person name="Liu S."/>
            <person name="Long H."/>
            <person name="Ramasamy R.K."/>
            <person name="Rodriguez J.C."/>
            <person name="Van S.L."/>
            <person name="Yuan L."/>
            <person name="Wang Z."/>
            <person name="Xia Z."/>
            <person name="Xiao L."/>
            <person name="Anderson O.D."/>
            <person name="Ouyang S."/>
            <person name="Liang Y."/>
            <person name="Zimin A.V."/>
            <person name="Pertea G."/>
            <person name="Qi P."/>
            <person name="Bennetzen J.L."/>
            <person name="Dai X."/>
            <person name="Dawson M.W."/>
            <person name="Muller H.G."/>
            <person name="Kugler K."/>
            <person name="Rivarola-Duarte L."/>
            <person name="Spannagl M."/>
            <person name="Mayer K.F.X."/>
            <person name="Lu F.H."/>
            <person name="Bevan M.W."/>
            <person name="Leroy P."/>
            <person name="Li P."/>
            <person name="You F.M."/>
            <person name="Sun Q."/>
            <person name="Liu Z."/>
            <person name="Lyons E."/>
            <person name="Wicker T."/>
            <person name="Salzberg S.L."/>
            <person name="Devos K.M."/>
            <person name="Dvorak J."/>
        </authorList>
    </citation>
    <scope>NUCLEOTIDE SEQUENCE [LARGE SCALE GENOMIC DNA]</scope>
    <source>
        <strain evidence="1">cv. AL8/78</strain>
    </source>
</reference>
<dbReference type="Proteomes" id="UP000015105">
    <property type="component" value="Chromosome 4D"/>
</dbReference>
<name>A0A453IRZ2_AEGTS</name>
<evidence type="ECO:0000313" key="2">
    <source>
        <dbReference type="Proteomes" id="UP000015105"/>
    </source>
</evidence>